<feature type="compositionally biased region" description="Low complexity" evidence="1">
    <location>
        <begin position="145"/>
        <end position="154"/>
    </location>
</feature>
<dbReference type="SUPFAM" id="SSF49562">
    <property type="entry name" value="C2 domain (Calcium/lipid-binding domain, CaLB)"/>
    <property type="match status" value="1"/>
</dbReference>
<evidence type="ECO:0000313" key="3">
    <source>
        <dbReference type="EnsemblPlants" id="OPUNC05G03140.1"/>
    </source>
</evidence>
<accession>A0A0E0KYH8</accession>
<dbReference type="GO" id="GO:0006952">
    <property type="term" value="P:defense response"/>
    <property type="evidence" value="ECO:0007669"/>
    <property type="project" value="InterPro"/>
</dbReference>
<dbReference type="Proteomes" id="UP000026962">
    <property type="component" value="Chromosome 5"/>
</dbReference>
<dbReference type="InterPro" id="IPR035892">
    <property type="entry name" value="C2_domain_sf"/>
</dbReference>
<dbReference type="PANTHER" id="PTHR32246:SF99">
    <property type="entry name" value="OS05G0149100 PROTEIN"/>
    <property type="match status" value="1"/>
</dbReference>
<dbReference type="SMART" id="SM00239">
    <property type="entry name" value="C2"/>
    <property type="match status" value="1"/>
</dbReference>
<evidence type="ECO:0000259" key="2">
    <source>
        <dbReference type="PROSITE" id="PS50004"/>
    </source>
</evidence>
<dbReference type="CDD" id="cd04051">
    <property type="entry name" value="C2_SRC2_like"/>
    <property type="match status" value="1"/>
</dbReference>
<evidence type="ECO:0000256" key="1">
    <source>
        <dbReference type="SAM" id="MobiDB-lite"/>
    </source>
</evidence>
<dbReference type="AlphaFoldDB" id="A0A0E0KYH8"/>
<reference evidence="3" key="2">
    <citation type="submission" date="2018-05" db="EMBL/GenBank/DDBJ databases">
        <title>OpunRS2 (Oryza punctata Reference Sequence Version 2).</title>
        <authorList>
            <person name="Zhang J."/>
            <person name="Kudrna D."/>
            <person name="Lee S."/>
            <person name="Talag J."/>
            <person name="Welchert J."/>
            <person name="Wing R.A."/>
        </authorList>
    </citation>
    <scope>NUCLEOTIDE SEQUENCE [LARGE SCALE GENOMIC DNA]</scope>
</reference>
<protein>
    <recommendedName>
        <fullName evidence="2">C2 domain-containing protein</fullName>
    </recommendedName>
</protein>
<dbReference type="PROSITE" id="PS50004">
    <property type="entry name" value="C2"/>
    <property type="match status" value="1"/>
</dbReference>
<dbReference type="Gramene" id="OPUNC05G03140.1">
    <property type="protein sequence ID" value="OPUNC05G03140.1"/>
    <property type="gene ID" value="OPUNC05G03140"/>
</dbReference>
<feature type="region of interest" description="Disordered" evidence="1">
    <location>
        <begin position="144"/>
        <end position="168"/>
    </location>
</feature>
<evidence type="ECO:0000313" key="4">
    <source>
        <dbReference type="Proteomes" id="UP000026962"/>
    </source>
</evidence>
<dbReference type="Pfam" id="PF00168">
    <property type="entry name" value="C2"/>
    <property type="match status" value="1"/>
</dbReference>
<dbReference type="InterPro" id="IPR000008">
    <property type="entry name" value="C2_dom"/>
</dbReference>
<dbReference type="EnsemblPlants" id="OPUNC05G03140.1">
    <property type="protein sequence ID" value="OPUNC05G03140.1"/>
    <property type="gene ID" value="OPUNC05G03140"/>
</dbReference>
<name>A0A0E0KYH8_ORYPU</name>
<keyword evidence="4" id="KW-1185">Reference proteome</keyword>
<dbReference type="eggNOG" id="ENOG502QUNY">
    <property type="taxonomic scope" value="Eukaryota"/>
</dbReference>
<feature type="domain" description="C2" evidence="2">
    <location>
        <begin position="1"/>
        <end position="112"/>
    </location>
</feature>
<dbReference type="PANTHER" id="PTHR32246">
    <property type="entry name" value="INGRESSION PROTEIN FIC1"/>
    <property type="match status" value="1"/>
</dbReference>
<dbReference type="HOGENOM" id="CLU_049673_2_0_1"/>
<dbReference type="InterPro" id="IPR044750">
    <property type="entry name" value="C2_SRC2/BAP"/>
</dbReference>
<proteinExistence type="predicted"/>
<sequence length="295" mass="30252">MARRVLEVTLVSAKDLKKVTMFSKMRVYAVASISGGDPRVPTHRTHADREGGRSPMWHAPLRFPIPAAGADMSAIALHVLLRAERVFGDSDVGEVFVPVKDLVAAAPGDGEHRHLSYHVRRPVSGRKCGVLHISYQITDEVPEPASAAAGTRGASSRHAHGASSTRHISAKGLHLNAITAYPSAGRNSGGGRRGAACSPSLAYHHGSPYGSGAHAQHHHHHHHHYGYGYNPAPYGHGAAAAAAAAAASHGGGGGMGMGAGLGMGVVGGAVAGMVLADMLADGEMDAPLDGAGMAC</sequence>
<reference evidence="3" key="1">
    <citation type="submission" date="2015-04" db="UniProtKB">
        <authorList>
            <consortium name="EnsemblPlants"/>
        </authorList>
    </citation>
    <scope>IDENTIFICATION</scope>
</reference>
<organism evidence="3">
    <name type="scientific">Oryza punctata</name>
    <name type="common">Red rice</name>
    <dbReference type="NCBI Taxonomy" id="4537"/>
    <lineage>
        <taxon>Eukaryota</taxon>
        <taxon>Viridiplantae</taxon>
        <taxon>Streptophyta</taxon>
        <taxon>Embryophyta</taxon>
        <taxon>Tracheophyta</taxon>
        <taxon>Spermatophyta</taxon>
        <taxon>Magnoliopsida</taxon>
        <taxon>Liliopsida</taxon>
        <taxon>Poales</taxon>
        <taxon>Poaceae</taxon>
        <taxon>BOP clade</taxon>
        <taxon>Oryzoideae</taxon>
        <taxon>Oryzeae</taxon>
        <taxon>Oryzinae</taxon>
        <taxon>Oryza</taxon>
    </lineage>
</organism>
<dbReference type="OMA" id="AMDDMDY"/>
<dbReference type="STRING" id="4537.A0A0E0KYH8"/>
<dbReference type="Gene3D" id="2.60.40.150">
    <property type="entry name" value="C2 domain"/>
    <property type="match status" value="1"/>
</dbReference>